<dbReference type="InterPro" id="IPR057336">
    <property type="entry name" value="GerAC_N"/>
</dbReference>
<comment type="similarity">
    <text evidence="2">Belongs to the GerABKC lipoprotein family.</text>
</comment>
<evidence type="ECO:0000313" key="10">
    <source>
        <dbReference type="EMBL" id="MFD1181354.1"/>
    </source>
</evidence>
<dbReference type="PANTHER" id="PTHR35789">
    <property type="entry name" value="SPORE GERMINATION PROTEIN B3"/>
    <property type="match status" value="1"/>
</dbReference>
<dbReference type="NCBIfam" id="TIGR02887">
    <property type="entry name" value="spore_ger_x_C"/>
    <property type="match status" value="1"/>
</dbReference>
<gene>
    <name evidence="10" type="ORF">ACFQ2Z_08290</name>
</gene>
<proteinExistence type="inferred from homology"/>
<reference evidence="11" key="1">
    <citation type="journal article" date="2019" name="Int. J. Syst. Evol. Microbiol.">
        <title>The Global Catalogue of Microorganisms (GCM) 10K type strain sequencing project: providing services to taxonomists for standard genome sequencing and annotation.</title>
        <authorList>
            <consortium name="The Broad Institute Genomics Platform"/>
            <consortium name="The Broad Institute Genome Sequencing Center for Infectious Disease"/>
            <person name="Wu L."/>
            <person name="Ma J."/>
        </authorList>
    </citation>
    <scope>NUCLEOTIDE SEQUENCE [LARGE SCALE GENOMIC DNA]</scope>
    <source>
        <strain evidence="11">CCUG 48216</strain>
    </source>
</reference>
<keyword evidence="4" id="KW-0732">Signal</keyword>
<evidence type="ECO:0000259" key="8">
    <source>
        <dbReference type="Pfam" id="PF05504"/>
    </source>
</evidence>
<dbReference type="InterPro" id="IPR038501">
    <property type="entry name" value="Spore_GerAC_C_sf"/>
</dbReference>
<evidence type="ECO:0000256" key="3">
    <source>
        <dbReference type="ARBA" id="ARBA00022544"/>
    </source>
</evidence>
<comment type="subcellular location">
    <subcellularLocation>
        <location evidence="1">Membrane</location>
        <topology evidence="1">Lipid-anchor</topology>
    </subcellularLocation>
</comment>
<dbReference type="InterPro" id="IPR046953">
    <property type="entry name" value="Spore_GerAC-like_C"/>
</dbReference>
<accession>A0ABW3S9B4</accession>
<dbReference type="Gene3D" id="3.30.300.210">
    <property type="entry name" value="Nutrient germinant receptor protein C, domain 3"/>
    <property type="match status" value="1"/>
</dbReference>
<sequence length="362" mass="41078">MNLLPLLLKITLVACCTLALGGCWDNRDINHRSLPIVMGISREDSKYKVFLDIPQSSQDGTRSMLVTRTGQTITEVVDEISSNLESRVDLLHLKVIIFERKYAEEGLMDSISSFMRSREISAKAMVAICDEDLGTFFNKLQENSSTNQTVLYNFFEKNAGWSPSVAVTRTWEIFRSIHSYTRDIAIPIIKSGTSTVIENVGAAIIRNGRMVGRITEDETLLMNAFDEESAHGKIEVMNHASVLIVSNSTKHHVALKDGAPYMRSQINLKVSVLETRGDPSVDTIKDELEKLLTERFNKMFKSIQEHEADILGVGQYFRTKIPRDKLAHWRTDYLPRLKMDLEVKTTIQNEGNLKTVRDEHIR</sequence>
<keyword evidence="11" id="KW-1185">Reference proteome</keyword>
<evidence type="ECO:0000256" key="2">
    <source>
        <dbReference type="ARBA" id="ARBA00007886"/>
    </source>
</evidence>
<dbReference type="Pfam" id="PF25198">
    <property type="entry name" value="Spore_GerAC_N"/>
    <property type="match status" value="1"/>
</dbReference>
<evidence type="ECO:0000256" key="6">
    <source>
        <dbReference type="ARBA" id="ARBA00023139"/>
    </source>
</evidence>
<name>A0ABW3S9B4_9BACL</name>
<dbReference type="PANTHER" id="PTHR35789:SF1">
    <property type="entry name" value="SPORE GERMINATION PROTEIN B3"/>
    <property type="match status" value="1"/>
</dbReference>
<comment type="caution">
    <text evidence="10">The sequence shown here is derived from an EMBL/GenBank/DDBJ whole genome shotgun (WGS) entry which is preliminary data.</text>
</comment>
<feature type="domain" description="Spore germination protein N-terminal" evidence="9">
    <location>
        <begin position="25"/>
        <end position="190"/>
    </location>
</feature>
<keyword evidence="5" id="KW-0472">Membrane</keyword>
<keyword evidence="7" id="KW-0449">Lipoprotein</keyword>
<dbReference type="InterPro" id="IPR008844">
    <property type="entry name" value="Spore_GerAC-like"/>
</dbReference>
<keyword evidence="3" id="KW-0309">Germination</keyword>
<dbReference type="EMBL" id="JBHTKZ010000011">
    <property type="protein sequence ID" value="MFD1181354.1"/>
    <property type="molecule type" value="Genomic_DNA"/>
</dbReference>
<organism evidence="10 11">
    <name type="scientific">Paenibacillus timonensis</name>
    <dbReference type="NCBI Taxonomy" id="225915"/>
    <lineage>
        <taxon>Bacteria</taxon>
        <taxon>Bacillati</taxon>
        <taxon>Bacillota</taxon>
        <taxon>Bacilli</taxon>
        <taxon>Bacillales</taxon>
        <taxon>Paenibacillaceae</taxon>
        <taxon>Paenibacillus</taxon>
    </lineage>
</organism>
<dbReference type="RefSeq" id="WP_240268312.1">
    <property type="nucleotide sequence ID" value="NZ_JAKSXN010000010.1"/>
</dbReference>
<feature type="domain" description="Spore germination GerAC-like C-terminal" evidence="8">
    <location>
        <begin position="201"/>
        <end position="351"/>
    </location>
</feature>
<evidence type="ECO:0000256" key="4">
    <source>
        <dbReference type="ARBA" id="ARBA00022729"/>
    </source>
</evidence>
<evidence type="ECO:0000256" key="1">
    <source>
        <dbReference type="ARBA" id="ARBA00004635"/>
    </source>
</evidence>
<keyword evidence="6" id="KW-0564">Palmitate</keyword>
<dbReference type="Pfam" id="PF05504">
    <property type="entry name" value="Spore_GerAC"/>
    <property type="match status" value="1"/>
</dbReference>
<dbReference type="Proteomes" id="UP001597211">
    <property type="component" value="Unassembled WGS sequence"/>
</dbReference>
<protein>
    <submittedName>
        <fullName evidence="10">Ger(X)C family spore germination protein</fullName>
    </submittedName>
</protein>
<evidence type="ECO:0000256" key="5">
    <source>
        <dbReference type="ARBA" id="ARBA00023136"/>
    </source>
</evidence>
<evidence type="ECO:0000259" key="9">
    <source>
        <dbReference type="Pfam" id="PF25198"/>
    </source>
</evidence>
<evidence type="ECO:0000256" key="7">
    <source>
        <dbReference type="ARBA" id="ARBA00023288"/>
    </source>
</evidence>
<evidence type="ECO:0000313" key="11">
    <source>
        <dbReference type="Proteomes" id="UP001597211"/>
    </source>
</evidence>